<protein>
    <submittedName>
        <fullName evidence="2">Uncharacterized protein</fullName>
    </submittedName>
</protein>
<dbReference type="RefSeq" id="WP_223989333.1">
    <property type="nucleotide sequence ID" value="NZ_CAJZAG010000005.1"/>
</dbReference>
<dbReference type="Proteomes" id="UP000706525">
    <property type="component" value="Unassembled WGS sequence"/>
</dbReference>
<accession>A0ABM8X179</accession>
<dbReference type="EMBL" id="CAJZAG010000005">
    <property type="protein sequence ID" value="CAG9173607.1"/>
    <property type="molecule type" value="Genomic_DNA"/>
</dbReference>
<comment type="caution">
    <text evidence="2">The sequence shown here is derived from an EMBL/GenBank/DDBJ whole genome shotgun (WGS) entry which is preliminary data.</text>
</comment>
<evidence type="ECO:0000313" key="3">
    <source>
        <dbReference type="Proteomes" id="UP000706525"/>
    </source>
</evidence>
<evidence type="ECO:0000313" key="2">
    <source>
        <dbReference type="EMBL" id="CAG9173607.1"/>
    </source>
</evidence>
<gene>
    <name evidence="2" type="ORF">LMG32289_02918</name>
</gene>
<evidence type="ECO:0000256" key="1">
    <source>
        <dbReference type="SAM" id="SignalP"/>
    </source>
</evidence>
<sequence length="65" mass="6578">MKIFFNAVLVSVGMAALVSTAGASQVVSDHARLDGSIGKAATQSAINASASRAVNEPRDPYTEGA</sequence>
<organism evidence="2 3">
    <name type="scientific">Cupriavidus pampae</name>
    <dbReference type="NCBI Taxonomy" id="659251"/>
    <lineage>
        <taxon>Bacteria</taxon>
        <taxon>Pseudomonadati</taxon>
        <taxon>Pseudomonadota</taxon>
        <taxon>Betaproteobacteria</taxon>
        <taxon>Burkholderiales</taxon>
        <taxon>Burkholderiaceae</taxon>
        <taxon>Cupriavidus</taxon>
    </lineage>
</organism>
<feature type="chain" id="PRO_5046214713" evidence="1">
    <location>
        <begin position="24"/>
        <end position="65"/>
    </location>
</feature>
<reference evidence="2 3" key="1">
    <citation type="submission" date="2021-08" db="EMBL/GenBank/DDBJ databases">
        <authorList>
            <person name="Peeters C."/>
        </authorList>
    </citation>
    <scope>NUCLEOTIDE SEQUENCE [LARGE SCALE GENOMIC DNA]</scope>
    <source>
        <strain evidence="2 3">LMG 32289</strain>
    </source>
</reference>
<keyword evidence="1" id="KW-0732">Signal</keyword>
<name>A0ABM8X179_9BURK</name>
<feature type="signal peptide" evidence="1">
    <location>
        <begin position="1"/>
        <end position="23"/>
    </location>
</feature>
<keyword evidence="3" id="KW-1185">Reference proteome</keyword>
<proteinExistence type="predicted"/>